<dbReference type="PANTHER" id="PTHR43248:SF29">
    <property type="entry name" value="TRIPEPTIDYL AMINOPEPTIDASE"/>
    <property type="match status" value="1"/>
</dbReference>
<name>A0ABR4Z7B2_9NOCA</name>
<dbReference type="InterPro" id="IPR029058">
    <property type="entry name" value="AB_hydrolase_fold"/>
</dbReference>
<proteinExistence type="inferred from homology"/>
<evidence type="ECO:0000313" key="6">
    <source>
        <dbReference type="Proteomes" id="UP000031364"/>
    </source>
</evidence>
<dbReference type="InterPro" id="IPR000073">
    <property type="entry name" value="AB_hydrolase_1"/>
</dbReference>
<evidence type="ECO:0000256" key="2">
    <source>
        <dbReference type="ARBA" id="ARBA00022729"/>
    </source>
</evidence>
<comment type="caution">
    <text evidence="5">The sequence shown here is derived from an EMBL/GenBank/DDBJ whole genome shotgun (WGS) entry which is preliminary data.</text>
</comment>
<dbReference type="Proteomes" id="UP000031364">
    <property type="component" value="Unassembled WGS sequence"/>
</dbReference>
<evidence type="ECO:0000256" key="3">
    <source>
        <dbReference type="ARBA" id="ARBA00022801"/>
    </source>
</evidence>
<dbReference type="GO" id="GO:0016787">
    <property type="term" value="F:hydrolase activity"/>
    <property type="evidence" value="ECO:0007669"/>
    <property type="project" value="UniProtKB-KW"/>
</dbReference>
<dbReference type="Pfam" id="PF00561">
    <property type="entry name" value="Abhydrolase_1"/>
    <property type="match status" value="1"/>
</dbReference>
<keyword evidence="6" id="KW-1185">Reference proteome</keyword>
<evidence type="ECO:0000259" key="4">
    <source>
        <dbReference type="Pfam" id="PF00561"/>
    </source>
</evidence>
<dbReference type="InterPro" id="IPR051601">
    <property type="entry name" value="Serine_prot/Carboxylest_S33"/>
</dbReference>
<dbReference type="SUPFAM" id="SSF53474">
    <property type="entry name" value="alpha/beta-Hydrolases"/>
    <property type="match status" value="1"/>
</dbReference>
<organism evidence="5 6">
    <name type="scientific">Nocardia vulneris</name>
    <dbReference type="NCBI Taxonomy" id="1141657"/>
    <lineage>
        <taxon>Bacteria</taxon>
        <taxon>Bacillati</taxon>
        <taxon>Actinomycetota</taxon>
        <taxon>Actinomycetes</taxon>
        <taxon>Mycobacteriales</taxon>
        <taxon>Nocardiaceae</taxon>
        <taxon>Nocardia</taxon>
    </lineage>
</organism>
<reference evidence="5 6" key="1">
    <citation type="journal article" date="2014" name="Int. J. Syst. Evol. Microbiol.">
        <title>Nocardia vulneris sp. nov., isolated from wounds of human patients in North America.</title>
        <authorList>
            <person name="Lasker B.A."/>
            <person name="Bell M."/>
            <person name="Klenk H.P."/>
            <person name="Sproer C."/>
            <person name="Schumann C."/>
            <person name="Schumann P."/>
            <person name="Brown J.M."/>
        </authorList>
    </citation>
    <scope>NUCLEOTIDE SEQUENCE [LARGE SCALE GENOMIC DNA]</scope>
    <source>
        <strain evidence="5 6">W9851</strain>
    </source>
</reference>
<feature type="domain" description="AB hydrolase-1" evidence="4">
    <location>
        <begin position="86"/>
        <end position="445"/>
    </location>
</feature>
<sequence length="493" mass="52173">MISATVALLFSTACGSSEQAPDALDKFYRQSPQWISCAEFPGTDAIADAGYQCTHIEVPLDYAEPAGATARIAISRRPADGDRIGALLTNPGGPGAPGLTYPAVFAKTPLAQRFDLIGVDVRGLGASTPKVTCLTEEEFQAQRSDLDLDFSPAGIAQTEQEHRDYVAKCVERTGLDVLAHVGTADVARDFDVIRAVLGDPKLTYFGGSYGTRLGSTMAELFPQRIRAMVLDGGVDPATNMIDQVTFSAGFQHAFEAFAAACVTTPTCPIGVDPDPARVRISLRALLDPLIERPATTSDQRGLGYPDALSGIVNSLYTPQTWPQLTQGLTELTQGRGDTLLAVADFFARPGTVARDLHNAVMCLEEVRVTDRAAAAELDRRMRAAAPIFDDGRASGQAPLDLCAFWPVPPASQPHVPNVTGLPPVLVVATTGDPATPHPGGVALARALHAPLITYESVQHGAFDSGVACVDEPVLRYLIDLAPPPGEVRCAHVG</sequence>
<protein>
    <submittedName>
        <fullName evidence="5">Hydrolase</fullName>
    </submittedName>
</protein>
<dbReference type="PANTHER" id="PTHR43248">
    <property type="entry name" value="2-SUCCINYL-6-HYDROXY-2,4-CYCLOHEXADIENE-1-CARBOXYLATE SYNTHASE"/>
    <property type="match status" value="1"/>
</dbReference>
<gene>
    <name evidence="5" type="ORF">FG87_33380</name>
</gene>
<evidence type="ECO:0000256" key="1">
    <source>
        <dbReference type="ARBA" id="ARBA00010088"/>
    </source>
</evidence>
<dbReference type="EMBL" id="JNFP01000053">
    <property type="protein sequence ID" value="KIA61034.1"/>
    <property type="molecule type" value="Genomic_DNA"/>
</dbReference>
<dbReference type="RefSeq" id="WP_043678492.1">
    <property type="nucleotide sequence ID" value="NZ_BDCI01000039.1"/>
</dbReference>
<comment type="similarity">
    <text evidence="1">Belongs to the peptidase S33 family.</text>
</comment>
<dbReference type="Gene3D" id="3.40.50.1820">
    <property type="entry name" value="alpha/beta hydrolase"/>
    <property type="match status" value="1"/>
</dbReference>
<evidence type="ECO:0000313" key="5">
    <source>
        <dbReference type="EMBL" id="KIA61034.1"/>
    </source>
</evidence>
<accession>A0ABR4Z7B2</accession>
<keyword evidence="2" id="KW-0732">Signal</keyword>
<keyword evidence="3 5" id="KW-0378">Hydrolase</keyword>